<dbReference type="RefSeq" id="WP_096227896.1">
    <property type="nucleotide sequence ID" value="NZ_CP168029.1"/>
</dbReference>
<dbReference type="EMBL" id="QIBW01000002">
    <property type="protein sequence ID" value="ROT91650.1"/>
    <property type="molecule type" value="Genomic_DNA"/>
</dbReference>
<dbReference type="InterPro" id="IPR000510">
    <property type="entry name" value="Nase/OxRdtase_comp1"/>
</dbReference>
<evidence type="ECO:0000256" key="1">
    <source>
        <dbReference type="SAM" id="MobiDB-lite"/>
    </source>
</evidence>
<dbReference type="Proteomes" id="UP000285258">
    <property type="component" value="Unassembled WGS sequence"/>
</dbReference>
<protein>
    <recommendedName>
        <fullName evidence="2">Nitrogenase/oxidoreductase component 1 domain-containing protein</fullName>
    </recommendedName>
</protein>
<dbReference type="Gene3D" id="3.40.50.1980">
    <property type="entry name" value="Nitrogenase molybdenum iron protein domain"/>
    <property type="match status" value="2"/>
</dbReference>
<comment type="caution">
    <text evidence="3">The sequence shown here is derived from an EMBL/GenBank/DDBJ whole genome shotgun (WGS) entry which is preliminary data.</text>
</comment>
<dbReference type="GO" id="GO:0016491">
    <property type="term" value="F:oxidoreductase activity"/>
    <property type="evidence" value="ECO:0007669"/>
    <property type="project" value="InterPro"/>
</dbReference>
<reference evidence="4" key="1">
    <citation type="submission" date="2018-05" db="EMBL/GenBank/DDBJ databases">
        <title>Genome Sequencing of selected type strains of the family Eggerthellaceae.</title>
        <authorList>
            <person name="Danylec N."/>
            <person name="Stoll D.A."/>
            <person name="Doetsch A."/>
            <person name="Huch M."/>
        </authorList>
    </citation>
    <scope>NUCLEOTIDE SEQUENCE [LARGE SCALE GENOMIC DNA]</scope>
    <source>
        <strain evidence="4">DSM 27213</strain>
    </source>
</reference>
<feature type="domain" description="Nitrogenase/oxidoreductase component 1" evidence="2">
    <location>
        <begin position="50"/>
        <end position="271"/>
    </location>
</feature>
<evidence type="ECO:0000313" key="4">
    <source>
        <dbReference type="Proteomes" id="UP000285258"/>
    </source>
</evidence>
<evidence type="ECO:0000259" key="2">
    <source>
        <dbReference type="Pfam" id="PF00148"/>
    </source>
</evidence>
<gene>
    <name evidence="3" type="ORF">DMP12_03140</name>
</gene>
<dbReference type="SUPFAM" id="SSF53807">
    <property type="entry name" value="Helical backbone' metal receptor"/>
    <property type="match status" value="1"/>
</dbReference>
<evidence type="ECO:0000313" key="3">
    <source>
        <dbReference type="EMBL" id="ROT91650.1"/>
    </source>
</evidence>
<feature type="region of interest" description="Disordered" evidence="1">
    <location>
        <begin position="150"/>
        <end position="181"/>
    </location>
</feature>
<dbReference type="InterPro" id="IPR049939">
    <property type="entry name" value="NifE-like"/>
</dbReference>
<feature type="compositionally biased region" description="Low complexity" evidence="1">
    <location>
        <begin position="161"/>
        <end position="170"/>
    </location>
</feature>
<feature type="compositionally biased region" description="Gly residues" evidence="1">
    <location>
        <begin position="150"/>
        <end position="160"/>
    </location>
</feature>
<organism evidence="3 4">
    <name type="scientific">Gordonibacter urolithinfaciens</name>
    <dbReference type="NCBI Taxonomy" id="1335613"/>
    <lineage>
        <taxon>Bacteria</taxon>
        <taxon>Bacillati</taxon>
        <taxon>Actinomycetota</taxon>
        <taxon>Coriobacteriia</taxon>
        <taxon>Eggerthellales</taxon>
        <taxon>Eggerthellaceae</taxon>
        <taxon>Gordonibacter</taxon>
    </lineage>
</organism>
<name>A0A423UNA6_9ACTN</name>
<dbReference type="PANTHER" id="PTHR42956">
    <property type="entry name" value="NITROGENASE IRON-MOLYBDENUM COFACTOR BIOSYNTHESIS PROTEIN NIFE"/>
    <property type="match status" value="1"/>
</dbReference>
<proteinExistence type="predicted"/>
<dbReference type="Pfam" id="PF00148">
    <property type="entry name" value="Oxidored_nitro"/>
    <property type="match status" value="1"/>
</dbReference>
<accession>A0A423UNA6</accession>
<dbReference type="AlphaFoldDB" id="A0A423UNA6"/>
<sequence>MARLSLFLPSFAADYSGVCSCLFDLDALVVVADAACCTRNYIDYDEPRWSRGKTTTLCAQLRTLDVVMGDEAKTVAKVAAAARELEPRMVALLGSPVPAITGMDFRGMAHDIEDATGVPALGFATTGFATYESGLDLAHRELAERFGPAGDGMLRGGGDGRPALALPARPTADGRPEGTGPCGLAASLERPAVNVLGLTPLDFGGGPNAEDLRECLDGAGLAVNATWCMGLSLEGVAQVEKASVNLVVSAGALGVARVLERAYGTPYVVGLPLAGAQAGLVCEALRRAACGGASSYAFAGGLHAEGFDAGVLPGTSRIAFDARIDASDAGGEAVLVVGDWVCAASVRSALRLSGWSGPVTVASLFGQRPGFAEPGDVALAGDADLAVLVARGGFSVVVGDPLLARIPGVPGARHVRTAHPAVSSDLFAKEVPRYFVDDIVRRL</sequence>
<dbReference type="PANTHER" id="PTHR42956:SF1">
    <property type="entry name" value="NITROGENASE IRON-MOLYBDENUM COFACTOR BIOSYNTHESIS PROTEIN NIFE"/>
    <property type="match status" value="1"/>
</dbReference>